<evidence type="ECO:0000313" key="3">
    <source>
        <dbReference type="Proteomes" id="UP000245431"/>
    </source>
</evidence>
<protein>
    <submittedName>
        <fullName evidence="2">Uncharacterized protein</fullName>
    </submittedName>
</protein>
<reference evidence="3" key="1">
    <citation type="submission" date="2016-07" db="EMBL/GenBank/DDBJ databases">
        <authorList>
            <person name="Florea S."/>
            <person name="Webb J.S."/>
            <person name="Jaromczyk J."/>
            <person name="Schardl C.L."/>
        </authorList>
    </citation>
    <scope>NUCLEOTIDE SEQUENCE [LARGE SCALE GENOMIC DNA]</scope>
    <source>
        <strain evidence="3">1YdBTEX2</strain>
    </source>
</reference>
<accession>A0A1D3K8B5</accession>
<dbReference type="Proteomes" id="UP000245431">
    <property type="component" value="Chromosome PVE_r2"/>
</dbReference>
<keyword evidence="1" id="KW-0175">Coiled coil</keyword>
<gene>
    <name evidence="2" type="ORF">PVE_R2G0524</name>
</gene>
<dbReference type="AlphaFoldDB" id="A0A1D3K8B5"/>
<evidence type="ECO:0000313" key="2">
    <source>
        <dbReference type="EMBL" id="SBW84550.1"/>
    </source>
</evidence>
<organism evidence="2 3">
    <name type="scientific">Pseudomonas veronii 1YdBTEX2</name>
    <dbReference type="NCBI Taxonomy" id="1295141"/>
    <lineage>
        <taxon>Bacteria</taxon>
        <taxon>Pseudomonadati</taxon>
        <taxon>Pseudomonadota</taxon>
        <taxon>Gammaproteobacteria</taxon>
        <taxon>Pseudomonadales</taxon>
        <taxon>Pseudomonadaceae</taxon>
        <taxon>Pseudomonas</taxon>
    </lineage>
</organism>
<proteinExistence type="predicted"/>
<sequence length="314" mass="34930">MAKQELLNRVYGTISALHRGGRKKISVMEVAKLSGVARATINQKHDPDWVKVREVIKRTVHSGGDVEDSSVVFEQPLKNSQEIHHRLKELEEQLSLLRERANTTYNQLIERVQYYFALASEKPAKQVEKAKVLQELTHQKNQNAILRADLKAALAESLTPAVSGIITSKIILEVPNAVSESEAILNFLEKLDSLSNQNRSSLVTTVYIMFGLPMCGKSSWIENHKPSTPGVSLYVSGASDTVSIRSLLISRIRKEFNVPVHCVRFSIGLDVCISRAEKQFNGAALELNILSIKGAAARLEEIQFSENFDSIILA</sequence>
<feature type="coiled-coil region" evidence="1">
    <location>
        <begin position="80"/>
        <end position="107"/>
    </location>
</feature>
<name>A0A1D3K8B5_PSEVE</name>
<evidence type="ECO:0000256" key="1">
    <source>
        <dbReference type="SAM" id="Coils"/>
    </source>
</evidence>
<dbReference type="EMBL" id="LT599584">
    <property type="protein sequence ID" value="SBW84550.1"/>
    <property type="molecule type" value="Genomic_DNA"/>
</dbReference>